<name>A0A803T5N2_ANOCA</name>
<dbReference type="PANTHER" id="PTHR11905">
    <property type="entry name" value="ADAM A DISINTEGRIN AND METALLOPROTEASE DOMAIN"/>
    <property type="match status" value="1"/>
</dbReference>
<evidence type="ECO:0000256" key="4">
    <source>
        <dbReference type="PROSITE-ProRule" id="PRU00076"/>
    </source>
</evidence>
<dbReference type="PROSITE" id="PS01186">
    <property type="entry name" value="EGF_2"/>
    <property type="match status" value="1"/>
</dbReference>
<evidence type="ECO:0000256" key="1">
    <source>
        <dbReference type="ARBA" id="ARBA00004613"/>
    </source>
</evidence>
<comment type="caution">
    <text evidence="4">Lacks conserved residue(s) required for the propagation of feature annotation.</text>
</comment>
<reference evidence="6" key="2">
    <citation type="submission" date="2025-08" db="UniProtKB">
        <authorList>
            <consortium name="Ensembl"/>
        </authorList>
    </citation>
    <scope>IDENTIFICATION</scope>
</reference>
<evidence type="ECO:0000256" key="3">
    <source>
        <dbReference type="ARBA" id="ARBA00023157"/>
    </source>
</evidence>
<evidence type="ECO:0000313" key="7">
    <source>
        <dbReference type="Proteomes" id="UP000001646"/>
    </source>
</evidence>
<proteinExistence type="predicted"/>
<keyword evidence="4" id="KW-0245">EGF-like domain</keyword>
<keyword evidence="2" id="KW-0964">Secreted</keyword>
<feature type="domain" description="EGF-like" evidence="5">
    <location>
        <begin position="34"/>
        <end position="67"/>
    </location>
</feature>
<dbReference type="GO" id="GO:0005576">
    <property type="term" value="C:extracellular region"/>
    <property type="evidence" value="ECO:0007669"/>
    <property type="project" value="UniProtKB-SubCell"/>
</dbReference>
<dbReference type="AlphaFoldDB" id="A0A803T5N2"/>
<evidence type="ECO:0000256" key="2">
    <source>
        <dbReference type="ARBA" id="ARBA00022525"/>
    </source>
</evidence>
<reference evidence="6" key="3">
    <citation type="submission" date="2025-09" db="UniProtKB">
        <authorList>
            <consortium name="Ensembl"/>
        </authorList>
    </citation>
    <scope>IDENTIFICATION</scope>
</reference>
<keyword evidence="7" id="KW-1185">Reference proteome</keyword>
<keyword evidence="3 4" id="KW-1015">Disulfide bond</keyword>
<dbReference type="Ensembl" id="ENSACAT00000041169.1">
    <property type="protein sequence ID" value="ENSACAP00000030522.1"/>
    <property type="gene ID" value="ENSACAG00000038156.1"/>
</dbReference>
<dbReference type="PANTHER" id="PTHR11905:SF251">
    <property type="entry name" value="MEDIATOR COMPLEX SUBUNIT 6"/>
    <property type="match status" value="1"/>
</dbReference>
<dbReference type="GeneTree" id="ENSGT00940000161067"/>
<protein>
    <recommendedName>
        <fullName evidence="5">EGF-like domain-containing protein</fullName>
    </recommendedName>
</protein>
<dbReference type="InterPro" id="IPR000742">
    <property type="entry name" value="EGF"/>
</dbReference>
<dbReference type="Proteomes" id="UP000001646">
    <property type="component" value="Unplaced"/>
</dbReference>
<sequence length="155" mass="17500">MRHDETDYGAVRDGTPCGTDMMCIGGECLHVSLLNYDCNVTKCHNRGVCNTYKHCHCDYGWAPPDCLKEGYGGSSDSGPASPYRSLKYNNDLHCRFFIGHKVEINKVLNKVYEQVSLSTINPIISLAQIFMDFIPQNRSSVWENRFSLKLCHTPS</sequence>
<evidence type="ECO:0000259" key="5">
    <source>
        <dbReference type="PROSITE" id="PS50026"/>
    </source>
</evidence>
<accession>A0A803T5N2</accession>
<comment type="subcellular location">
    <subcellularLocation>
        <location evidence="1">Secreted</location>
    </subcellularLocation>
</comment>
<feature type="disulfide bond" evidence="4">
    <location>
        <begin position="57"/>
        <end position="66"/>
    </location>
</feature>
<dbReference type="InParanoid" id="A0A803T5N2"/>
<reference evidence="6" key="1">
    <citation type="submission" date="2009-12" db="EMBL/GenBank/DDBJ databases">
        <title>The Genome Sequence of Anolis carolinensis (Green Anole Lizard).</title>
        <authorList>
            <consortium name="The Genome Sequencing Platform"/>
            <person name="Di Palma F."/>
            <person name="Alfoldi J."/>
            <person name="Heiman D."/>
            <person name="Young S."/>
            <person name="Grabherr M."/>
            <person name="Johnson J."/>
            <person name="Lander E.S."/>
            <person name="Lindblad-Toh K."/>
        </authorList>
    </citation>
    <scope>NUCLEOTIDE SEQUENCE [LARGE SCALE GENOMIC DNA]</scope>
    <source>
        <strain evidence="6">JBL SC #1</strain>
    </source>
</reference>
<evidence type="ECO:0000313" key="6">
    <source>
        <dbReference type="Ensembl" id="ENSACAP00000030522.1"/>
    </source>
</evidence>
<dbReference type="PROSITE" id="PS50026">
    <property type="entry name" value="EGF_3"/>
    <property type="match status" value="1"/>
</dbReference>
<organism evidence="6 7">
    <name type="scientific">Anolis carolinensis</name>
    <name type="common">Green anole</name>
    <name type="synonym">American chameleon</name>
    <dbReference type="NCBI Taxonomy" id="28377"/>
    <lineage>
        <taxon>Eukaryota</taxon>
        <taxon>Metazoa</taxon>
        <taxon>Chordata</taxon>
        <taxon>Craniata</taxon>
        <taxon>Vertebrata</taxon>
        <taxon>Euteleostomi</taxon>
        <taxon>Lepidosauria</taxon>
        <taxon>Squamata</taxon>
        <taxon>Bifurcata</taxon>
        <taxon>Unidentata</taxon>
        <taxon>Episquamata</taxon>
        <taxon>Toxicofera</taxon>
        <taxon>Iguania</taxon>
        <taxon>Dactyloidae</taxon>
        <taxon>Anolis</taxon>
    </lineage>
</organism>